<dbReference type="PANTHER" id="PTHR11061:SF30">
    <property type="entry name" value="TRNA (URACIL(54)-C(5))-METHYLTRANSFERASE"/>
    <property type="match status" value="1"/>
</dbReference>
<dbReference type="GO" id="GO:0070475">
    <property type="term" value="P:rRNA base methylation"/>
    <property type="evidence" value="ECO:0007669"/>
    <property type="project" value="TreeGrafter"/>
</dbReference>
<feature type="non-terminal residue" evidence="5">
    <location>
        <position position="273"/>
    </location>
</feature>
<keyword evidence="1" id="KW-0489">Methyltransferase</keyword>
<comment type="caution">
    <text evidence="5">The sequence shown here is derived from an EMBL/GenBank/DDBJ whole genome shotgun (WGS) entry which is preliminary data.</text>
</comment>
<dbReference type="GO" id="GO:0070041">
    <property type="term" value="F:rRNA (uridine-C5-)-methyltransferase activity"/>
    <property type="evidence" value="ECO:0007669"/>
    <property type="project" value="TreeGrafter"/>
</dbReference>
<dbReference type="Gene3D" id="2.40.50.1070">
    <property type="match status" value="1"/>
</dbReference>
<dbReference type="PANTHER" id="PTHR11061">
    <property type="entry name" value="RNA M5U METHYLTRANSFERASE"/>
    <property type="match status" value="1"/>
</dbReference>
<accession>A0A2M6W0H6</accession>
<organism evidence="5 6">
    <name type="scientific">Candidatus Magasanikbacteria bacterium CG10_big_fil_rev_8_21_14_0_10_43_6</name>
    <dbReference type="NCBI Taxonomy" id="1974650"/>
    <lineage>
        <taxon>Bacteria</taxon>
        <taxon>Candidatus Magasanikiibacteriota</taxon>
    </lineage>
</organism>
<dbReference type="Gene3D" id="2.40.50.140">
    <property type="entry name" value="Nucleic acid-binding proteins"/>
    <property type="match status" value="1"/>
</dbReference>
<dbReference type="InterPro" id="IPR029063">
    <property type="entry name" value="SAM-dependent_MTases_sf"/>
</dbReference>
<evidence type="ECO:0000256" key="2">
    <source>
        <dbReference type="ARBA" id="ARBA00022679"/>
    </source>
</evidence>
<feature type="domain" description="TRAM" evidence="4">
    <location>
        <begin position="1"/>
        <end position="55"/>
    </location>
</feature>
<dbReference type="InterPro" id="IPR002792">
    <property type="entry name" value="TRAM_dom"/>
</dbReference>
<dbReference type="EMBL" id="PFBZ01000188">
    <property type="protein sequence ID" value="PIT86220.1"/>
    <property type="molecule type" value="Genomic_DNA"/>
</dbReference>
<gene>
    <name evidence="5" type="ORF">COU33_04335</name>
</gene>
<evidence type="ECO:0000256" key="1">
    <source>
        <dbReference type="ARBA" id="ARBA00022603"/>
    </source>
</evidence>
<proteinExistence type="predicted"/>
<keyword evidence="3" id="KW-0949">S-adenosyl-L-methionine</keyword>
<dbReference type="Proteomes" id="UP000229362">
    <property type="component" value="Unassembled WGS sequence"/>
</dbReference>
<evidence type="ECO:0000313" key="6">
    <source>
        <dbReference type="Proteomes" id="UP000229362"/>
    </source>
</evidence>
<dbReference type="AlphaFoldDB" id="A0A2M6W0H6"/>
<dbReference type="InterPro" id="IPR012340">
    <property type="entry name" value="NA-bd_OB-fold"/>
</dbReference>
<evidence type="ECO:0000256" key="3">
    <source>
        <dbReference type="ARBA" id="ARBA00022691"/>
    </source>
</evidence>
<dbReference type="Gene3D" id="3.40.50.150">
    <property type="entry name" value="Vaccinia Virus protein VP39"/>
    <property type="match status" value="1"/>
</dbReference>
<dbReference type="SUPFAM" id="SSF53335">
    <property type="entry name" value="S-adenosyl-L-methionine-dependent methyltransferases"/>
    <property type="match status" value="1"/>
</dbReference>
<dbReference type="PROSITE" id="PS50926">
    <property type="entry name" value="TRAM"/>
    <property type="match status" value="1"/>
</dbReference>
<dbReference type="InterPro" id="IPR010280">
    <property type="entry name" value="U5_MeTrfase_fam"/>
</dbReference>
<evidence type="ECO:0000313" key="5">
    <source>
        <dbReference type="EMBL" id="PIT86220.1"/>
    </source>
</evidence>
<reference evidence="6" key="1">
    <citation type="submission" date="2017-09" db="EMBL/GenBank/DDBJ databases">
        <title>Depth-based differentiation of microbial function through sediment-hosted aquifers and enrichment of novel symbionts in the deep terrestrial subsurface.</title>
        <authorList>
            <person name="Probst A.J."/>
            <person name="Ladd B."/>
            <person name="Jarett J.K."/>
            <person name="Geller-Mcgrath D.E."/>
            <person name="Sieber C.M.K."/>
            <person name="Emerson J.B."/>
            <person name="Anantharaman K."/>
            <person name="Thomas B.C."/>
            <person name="Malmstrom R."/>
            <person name="Stieglmeier M."/>
            <person name="Klingl A."/>
            <person name="Woyke T."/>
            <person name="Ryan C.M."/>
            <person name="Banfield J.F."/>
        </authorList>
    </citation>
    <scope>NUCLEOTIDE SEQUENCE [LARGE SCALE GENOMIC DNA]</scope>
</reference>
<evidence type="ECO:0000259" key="4">
    <source>
        <dbReference type="PROSITE" id="PS50926"/>
    </source>
</evidence>
<keyword evidence="2" id="KW-0808">Transferase</keyword>
<protein>
    <recommendedName>
        <fullName evidence="4">TRAM domain-containing protein</fullName>
    </recommendedName>
</protein>
<sequence>MILTVTIEKLVFGGQGLARLDDGRVAFVWNALPGEVVEAEVIKRKKNYIEAIALTIITPSPDRVKPKDTHFLSSSPWQMMSREAEAKWKKNIAAETYSKIADMILSPDQLELAQDEHMYGYRNKMEYSFAHVDATNDGDKANYHPTSIALFARGKHTRNPVDGASIADAHINATAKKIEAWIQTQRIPLRSLKSLIVRSNTAGDTIAALFIKDKLTYSTYPPLQNGLKGFHLYFSTHTSPASVPTQILYSEGNTFLVEDILGTKLTFGLLSFF</sequence>
<dbReference type="SUPFAM" id="SSF50249">
    <property type="entry name" value="Nucleic acid-binding proteins"/>
    <property type="match status" value="1"/>
</dbReference>
<dbReference type="Pfam" id="PF01938">
    <property type="entry name" value="TRAM"/>
    <property type="match status" value="1"/>
</dbReference>
<name>A0A2M6W0H6_9BACT</name>